<dbReference type="RefSeq" id="WP_281898851.1">
    <property type="nucleotide sequence ID" value="NZ_BSDI01000022.1"/>
</dbReference>
<keyword evidence="2" id="KW-0472">Membrane</keyword>
<comment type="caution">
    <text evidence="3">The sequence shown here is derived from an EMBL/GenBank/DDBJ whole genome shotgun (WGS) entry which is preliminary data.</text>
</comment>
<protein>
    <submittedName>
        <fullName evidence="3">Uncharacterized protein</fullName>
    </submittedName>
</protein>
<evidence type="ECO:0000313" key="3">
    <source>
        <dbReference type="EMBL" id="GLH99293.1"/>
    </source>
</evidence>
<evidence type="ECO:0000256" key="2">
    <source>
        <dbReference type="SAM" id="Phobius"/>
    </source>
</evidence>
<dbReference type="Proteomes" id="UP001144280">
    <property type="component" value="Unassembled WGS sequence"/>
</dbReference>
<sequence>MTTTYPVARGAFWQHVILTRAALARDDLKAACERSLIDPEAAQRIEERLSTAEEAATPHSWRLRSWVTGSAVNRAYTNLHAGQVMLARYAQDDALDVRLLSAMTRMRATLPANAVRRQALEEQYRNAMATGAEAAHEQGRVRRWILEKAMEWSFAATDAQYARLRSFRNTLVAVSVAVFAIVAGLAVMGFGWPESMRLCFDGAAGRQVCPTGAVATGRDALIIAVLGATGGSMAAVLAVRRMQGTSTPYGVPLALAMLKLPFGALSALVGLMLIHGQFVPGLTDLDTSGQILAYAVILGVAQQALTAMIDRRGQELLDRIPSKRGQEVADAKEESLSPAAAKIS</sequence>
<organism evidence="3 4">
    <name type="scientific">Phytohabitans aurantiacus</name>
    <dbReference type="NCBI Taxonomy" id="3016789"/>
    <lineage>
        <taxon>Bacteria</taxon>
        <taxon>Bacillati</taxon>
        <taxon>Actinomycetota</taxon>
        <taxon>Actinomycetes</taxon>
        <taxon>Micromonosporales</taxon>
        <taxon>Micromonosporaceae</taxon>
    </lineage>
</organism>
<reference evidence="3" key="1">
    <citation type="submission" date="2022-12" db="EMBL/GenBank/DDBJ databases">
        <title>New Phytohabitans aurantiacus sp. RD004123 nov., an actinomycete isolated from soil.</title>
        <authorList>
            <person name="Triningsih D.W."/>
            <person name="Harunari E."/>
            <person name="Igarashi Y."/>
        </authorList>
    </citation>
    <scope>NUCLEOTIDE SEQUENCE</scope>
    <source>
        <strain evidence="3">RD004123</strain>
    </source>
</reference>
<evidence type="ECO:0000256" key="1">
    <source>
        <dbReference type="SAM" id="MobiDB-lite"/>
    </source>
</evidence>
<feature type="transmembrane region" description="Helical" evidence="2">
    <location>
        <begin position="291"/>
        <end position="309"/>
    </location>
</feature>
<keyword evidence="4" id="KW-1185">Reference proteome</keyword>
<keyword evidence="2" id="KW-1133">Transmembrane helix</keyword>
<feature type="transmembrane region" description="Helical" evidence="2">
    <location>
        <begin position="220"/>
        <end position="239"/>
    </location>
</feature>
<feature type="region of interest" description="Disordered" evidence="1">
    <location>
        <begin position="323"/>
        <end position="344"/>
    </location>
</feature>
<name>A0ABQ5QXL3_9ACTN</name>
<dbReference type="EMBL" id="BSDI01000022">
    <property type="protein sequence ID" value="GLH99293.1"/>
    <property type="molecule type" value="Genomic_DNA"/>
</dbReference>
<evidence type="ECO:0000313" key="4">
    <source>
        <dbReference type="Proteomes" id="UP001144280"/>
    </source>
</evidence>
<feature type="transmembrane region" description="Helical" evidence="2">
    <location>
        <begin position="171"/>
        <end position="192"/>
    </location>
</feature>
<keyword evidence="2" id="KW-0812">Transmembrane</keyword>
<gene>
    <name evidence="3" type="ORF">Pa4123_45680</name>
</gene>
<feature type="transmembrane region" description="Helical" evidence="2">
    <location>
        <begin position="260"/>
        <end position="279"/>
    </location>
</feature>
<proteinExistence type="predicted"/>
<feature type="compositionally biased region" description="Basic and acidic residues" evidence="1">
    <location>
        <begin position="323"/>
        <end position="335"/>
    </location>
</feature>
<accession>A0ABQ5QXL3</accession>